<gene>
    <name evidence="7" type="ORF">BOKJ2_LOCUS2767</name>
</gene>
<feature type="compositionally biased region" description="Polar residues" evidence="5">
    <location>
        <begin position="431"/>
        <end position="447"/>
    </location>
</feature>
<keyword evidence="3" id="KW-0378">Hydrolase</keyword>
<dbReference type="PROSITE" id="PS50600">
    <property type="entry name" value="ULP_PROTEASE"/>
    <property type="match status" value="1"/>
</dbReference>
<dbReference type="AlphaFoldDB" id="A0A811K396"/>
<keyword evidence="8" id="KW-1185">Reference proteome</keyword>
<dbReference type="InterPro" id="IPR038765">
    <property type="entry name" value="Papain-like_cys_pep_sf"/>
</dbReference>
<sequence>MSNDKPKSKRPRLFHQEPTSSNASDNSSDVPQIKRVKRVTKKFRSQILLVDASDRYGKECYTQEALEETHTDTFEELRDVISSNTFNLVAYGIPSDGILPIRQIWKEDTDLDNENTFLTVAGASLKKSDLFTLKSLQLLNDEVINAYMKLIIKRAEETPGFPKVYAFDTFFYPTFRDHGYEKVSRWTRKVDIFSYDLVYVPIFANEHWALLIWDFEHKHKVYCDSMDFEDEKIATQVASYYFREMDQYLLAEATTKQKKDFTTRSLKKILVNRPIQHNDIDCGVYLCSFAEFTARRCTCYDFLHEFIFKFRQKICYELLMGKLMWTKNGRKVVEEGKEEKEGEDDVKTGEFGMEMKANGRKVDVSVLAGQKNNGSLSTGQKNNGSLSTGQKINGNVKLKKVNGQTVDGSSLNGQKADKNGISKREIDQKVVISSSRGQEEVGTSSIGQHIDRMWAGKKQNGPKFFGNGKTCGGKPEKRLENGGKLTKNEEKLVKQEGKASKNEGKVKKHEDTSLKSMIQRLKMAKT</sequence>
<evidence type="ECO:0000256" key="3">
    <source>
        <dbReference type="ARBA" id="ARBA00022801"/>
    </source>
</evidence>
<dbReference type="GO" id="GO:0016929">
    <property type="term" value="F:deSUMOylase activity"/>
    <property type="evidence" value="ECO:0007669"/>
    <property type="project" value="TreeGrafter"/>
</dbReference>
<evidence type="ECO:0000313" key="8">
    <source>
        <dbReference type="Proteomes" id="UP000614601"/>
    </source>
</evidence>
<dbReference type="Gene3D" id="3.40.395.10">
    <property type="entry name" value="Adenoviral Proteinase, Chain A"/>
    <property type="match status" value="1"/>
</dbReference>
<organism evidence="7 8">
    <name type="scientific">Bursaphelenchus okinawaensis</name>
    <dbReference type="NCBI Taxonomy" id="465554"/>
    <lineage>
        <taxon>Eukaryota</taxon>
        <taxon>Metazoa</taxon>
        <taxon>Ecdysozoa</taxon>
        <taxon>Nematoda</taxon>
        <taxon>Chromadorea</taxon>
        <taxon>Rhabditida</taxon>
        <taxon>Tylenchina</taxon>
        <taxon>Tylenchomorpha</taxon>
        <taxon>Aphelenchoidea</taxon>
        <taxon>Aphelenchoididae</taxon>
        <taxon>Bursaphelenchus</taxon>
    </lineage>
</organism>
<dbReference type="GO" id="GO:0006508">
    <property type="term" value="P:proteolysis"/>
    <property type="evidence" value="ECO:0007669"/>
    <property type="project" value="UniProtKB-KW"/>
</dbReference>
<evidence type="ECO:0000313" key="7">
    <source>
        <dbReference type="EMBL" id="CAD5209598.1"/>
    </source>
</evidence>
<evidence type="ECO:0000256" key="5">
    <source>
        <dbReference type="SAM" id="MobiDB-lite"/>
    </source>
</evidence>
<evidence type="ECO:0000259" key="6">
    <source>
        <dbReference type="PROSITE" id="PS50600"/>
    </source>
</evidence>
<keyword evidence="2" id="KW-0645">Protease</keyword>
<feature type="compositionally biased region" description="Polar residues" evidence="5">
    <location>
        <begin position="17"/>
        <end position="30"/>
    </location>
</feature>
<comment type="caution">
    <text evidence="7">The sequence shown here is derived from an EMBL/GenBank/DDBJ whole genome shotgun (WGS) entry which is preliminary data.</text>
</comment>
<evidence type="ECO:0000256" key="2">
    <source>
        <dbReference type="ARBA" id="ARBA00022670"/>
    </source>
</evidence>
<feature type="region of interest" description="Disordered" evidence="5">
    <location>
        <begin position="372"/>
        <end position="392"/>
    </location>
</feature>
<feature type="domain" description="Ubiquitin-like protease family profile" evidence="6">
    <location>
        <begin position="123"/>
        <end position="293"/>
    </location>
</feature>
<reference evidence="7" key="1">
    <citation type="submission" date="2020-09" db="EMBL/GenBank/DDBJ databases">
        <authorList>
            <person name="Kikuchi T."/>
        </authorList>
    </citation>
    <scope>NUCLEOTIDE SEQUENCE</scope>
    <source>
        <strain evidence="7">SH1</strain>
    </source>
</reference>
<accession>A0A811K396</accession>
<dbReference type="OrthoDB" id="1939479at2759"/>
<dbReference type="GO" id="GO:0016926">
    <property type="term" value="P:protein desumoylation"/>
    <property type="evidence" value="ECO:0007669"/>
    <property type="project" value="TreeGrafter"/>
</dbReference>
<dbReference type="SUPFAM" id="SSF54001">
    <property type="entry name" value="Cysteine proteinases"/>
    <property type="match status" value="1"/>
</dbReference>
<dbReference type="Pfam" id="PF02902">
    <property type="entry name" value="Peptidase_C48"/>
    <property type="match status" value="1"/>
</dbReference>
<feature type="region of interest" description="Disordered" evidence="5">
    <location>
        <begin position="427"/>
        <end position="526"/>
    </location>
</feature>
<dbReference type="InterPro" id="IPR003653">
    <property type="entry name" value="Peptidase_C48_C"/>
</dbReference>
<evidence type="ECO:0000256" key="1">
    <source>
        <dbReference type="ARBA" id="ARBA00005234"/>
    </source>
</evidence>
<dbReference type="GO" id="GO:0005634">
    <property type="term" value="C:nucleus"/>
    <property type="evidence" value="ECO:0007669"/>
    <property type="project" value="TreeGrafter"/>
</dbReference>
<dbReference type="Proteomes" id="UP000783686">
    <property type="component" value="Unassembled WGS sequence"/>
</dbReference>
<keyword evidence="4" id="KW-0788">Thiol protease</keyword>
<feature type="region of interest" description="Disordered" evidence="5">
    <location>
        <begin position="1"/>
        <end position="31"/>
    </location>
</feature>
<feature type="compositionally biased region" description="Basic and acidic residues" evidence="5">
    <location>
        <begin position="474"/>
        <end position="513"/>
    </location>
</feature>
<protein>
    <recommendedName>
        <fullName evidence="6">Ubiquitin-like protease family profile domain-containing protein</fullName>
    </recommendedName>
</protein>
<evidence type="ECO:0000256" key="4">
    <source>
        <dbReference type="ARBA" id="ARBA00022807"/>
    </source>
</evidence>
<comment type="similarity">
    <text evidence="1">Belongs to the peptidase C48 family.</text>
</comment>
<dbReference type="Proteomes" id="UP000614601">
    <property type="component" value="Unassembled WGS sequence"/>
</dbReference>
<dbReference type="EMBL" id="CAJFCW020000002">
    <property type="protein sequence ID" value="CAG9089680.1"/>
    <property type="molecule type" value="Genomic_DNA"/>
</dbReference>
<dbReference type="PANTHER" id="PTHR12606:SF10">
    <property type="entry name" value="SENTRIN-SPECIFIC PROTEASE 5"/>
    <property type="match status" value="1"/>
</dbReference>
<name>A0A811K396_9BILA</name>
<dbReference type="PANTHER" id="PTHR12606">
    <property type="entry name" value="SENTRIN/SUMO-SPECIFIC PROTEASE"/>
    <property type="match status" value="1"/>
</dbReference>
<dbReference type="EMBL" id="CAJFDH010000002">
    <property type="protein sequence ID" value="CAD5209598.1"/>
    <property type="molecule type" value="Genomic_DNA"/>
</dbReference>
<proteinExistence type="inferred from homology"/>